<evidence type="ECO:0000313" key="2">
    <source>
        <dbReference type="Proteomes" id="UP000307749"/>
    </source>
</evidence>
<dbReference type="Proteomes" id="UP000307749">
    <property type="component" value="Unassembled WGS sequence"/>
</dbReference>
<gene>
    <name evidence="1" type="ORF">B1806_02575</name>
</gene>
<protein>
    <submittedName>
        <fullName evidence="1">Uncharacterized protein</fullName>
    </submittedName>
</protein>
<organism evidence="1 2">
    <name type="scientific">Metallibacterium scheffleri</name>
    <dbReference type="NCBI Taxonomy" id="993689"/>
    <lineage>
        <taxon>Bacteria</taxon>
        <taxon>Pseudomonadati</taxon>
        <taxon>Pseudomonadota</taxon>
        <taxon>Gammaproteobacteria</taxon>
        <taxon>Lysobacterales</taxon>
        <taxon>Rhodanobacteraceae</taxon>
        <taxon>Metallibacterium</taxon>
    </lineage>
</organism>
<comment type="caution">
    <text evidence="1">The sequence shown here is derived from an EMBL/GenBank/DDBJ whole genome shotgun (WGS) entry which is preliminary data.</text>
</comment>
<proteinExistence type="predicted"/>
<evidence type="ECO:0000313" key="1">
    <source>
        <dbReference type="EMBL" id="THD11639.1"/>
    </source>
</evidence>
<sequence>MRPTGDLCALGSELLDAVQLRFAVARRNRLVLLMPAHARMPTHQHHRGYPLAIMRPRSFLRSRTS</sequence>
<reference evidence="1 2" key="1">
    <citation type="submission" date="2017-02" db="EMBL/GenBank/DDBJ databases">
        <title>Whole genome sequencing of Metallibacterium scheffleri DSM 24874 (T).</title>
        <authorList>
            <person name="Kumar S."/>
            <person name="Patil P."/>
            <person name="Patil P.B."/>
        </authorList>
    </citation>
    <scope>NUCLEOTIDE SEQUENCE [LARGE SCALE GENOMIC DNA]</scope>
    <source>
        <strain evidence="1 2">DSM 24874</strain>
    </source>
</reference>
<dbReference type="EMBL" id="MWQO01000008">
    <property type="protein sequence ID" value="THD11639.1"/>
    <property type="molecule type" value="Genomic_DNA"/>
</dbReference>
<keyword evidence="2" id="KW-1185">Reference proteome</keyword>
<accession>A0A4S3KRH4</accession>
<name>A0A4S3KRH4_9GAMM</name>
<dbReference type="AlphaFoldDB" id="A0A4S3KRH4"/>